<dbReference type="PANTHER" id="PTHR31087:SF161">
    <property type="entry name" value="TUBBY C 2 FAMILY PROTEIN"/>
    <property type="match status" value="1"/>
</dbReference>
<dbReference type="Gene3D" id="2.40.160.200">
    <property type="entry name" value="LURP1-related"/>
    <property type="match status" value="1"/>
</dbReference>
<dbReference type="SUPFAM" id="SSF54518">
    <property type="entry name" value="Tubby C-terminal domain-like"/>
    <property type="match status" value="1"/>
</dbReference>
<reference evidence="3 4" key="1">
    <citation type="submission" date="2021-03" db="EMBL/GenBank/DDBJ databases">
        <title>Comparative Genomics and Metabolomics in the genus Turicibacter.</title>
        <authorList>
            <person name="Maki J."/>
            <person name="Looft T."/>
        </authorList>
    </citation>
    <scope>NUCLEOTIDE SEQUENCE</scope>
    <source>
        <strain evidence="3">ISU324</strain>
        <strain evidence="2 4">MMM721</strain>
    </source>
</reference>
<keyword evidence="4" id="KW-1185">Reference proteome</keyword>
<dbReference type="PANTHER" id="PTHR31087">
    <property type="match status" value="1"/>
</dbReference>
<dbReference type="InterPro" id="IPR007612">
    <property type="entry name" value="LOR"/>
</dbReference>
<sequence length="162" mass="19195">MRTFYIKQKIFTLRDRYYVYDVDEQPVYEVTGKFFSIGDELTISDLNGKPLFRIKQRVMSFFGAYDVYQNDILCATIKRRATFFRPKLDVESNYGNFEIHGDFWDYDFSITKDGHTMGTIEKEWFTFGDSYKLTVTHGENETFFIAMVIAIDNCLHNEKNNN</sequence>
<protein>
    <submittedName>
        <fullName evidence="3">LURP-one-related family protein</fullName>
    </submittedName>
</protein>
<dbReference type="Proteomes" id="UP001058072">
    <property type="component" value="Chromosome"/>
</dbReference>
<evidence type="ECO:0000313" key="3">
    <source>
        <dbReference type="EMBL" id="UUF09134.1"/>
    </source>
</evidence>
<dbReference type="Pfam" id="PF04525">
    <property type="entry name" value="LOR"/>
    <property type="match status" value="1"/>
</dbReference>
<dbReference type="InterPro" id="IPR025659">
    <property type="entry name" value="Tubby-like_C"/>
</dbReference>
<evidence type="ECO:0000313" key="5">
    <source>
        <dbReference type="Proteomes" id="UP001058072"/>
    </source>
</evidence>
<organism evidence="3 5">
    <name type="scientific">Turicibacter bilis</name>
    <dbReference type="NCBI Taxonomy" id="2735723"/>
    <lineage>
        <taxon>Bacteria</taxon>
        <taxon>Bacillati</taxon>
        <taxon>Bacillota</taxon>
        <taxon>Erysipelotrichia</taxon>
        <taxon>Erysipelotrichales</taxon>
        <taxon>Turicibacteraceae</taxon>
        <taxon>Turicibacter</taxon>
    </lineage>
</organism>
<gene>
    <name evidence="2" type="ORF">J0J69_10040</name>
    <name evidence="3" type="ORF">J0J70_03845</name>
</gene>
<dbReference type="EMBL" id="CP071250">
    <property type="protein sequence ID" value="UUF09134.1"/>
    <property type="molecule type" value="Genomic_DNA"/>
</dbReference>
<evidence type="ECO:0000313" key="4">
    <source>
        <dbReference type="Proteomes" id="UP001058016"/>
    </source>
</evidence>
<dbReference type="InterPro" id="IPR038595">
    <property type="entry name" value="LOR_sf"/>
</dbReference>
<evidence type="ECO:0000256" key="1">
    <source>
        <dbReference type="ARBA" id="ARBA00005437"/>
    </source>
</evidence>
<dbReference type="EMBL" id="CP071249">
    <property type="protein sequence ID" value="UUF05414.1"/>
    <property type="molecule type" value="Genomic_DNA"/>
</dbReference>
<dbReference type="Proteomes" id="UP001058016">
    <property type="component" value="Chromosome"/>
</dbReference>
<dbReference type="RefSeq" id="WP_212724338.1">
    <property type="nucleotide sequence ID" value="NZ_CP071249.1"/>
</dbReference>
<comment type="similarity">
    <text evidence="1">Belongs to the LOR family.</text>
</comment>
<evidence type="ECO:0000313" key="2">
    <source>
        <dbReference type="EMBL" id="UUF05414.1"/>
    </source>
</evidence>
<accession>A0A9Q9FJD1</accession>
<proteinExistence type="inferred from homology"/>
<name>A0A9Q9FJD1_9FIRM</name>
<dbReference type="AlphaFoldDB" id="A0A9Q9FJD1"/>